<evidence type="ECO:0000313" key="1">
    <source>
        <dbReference type="EMBL" id="CAA9340331.1"/>
    </source>
</evidence>
<reference evidence="1" key="1">
    <citation type="submission" date="2020-02" db="EMBL/GenBank/DDBJ databases">
        <authorList>
            <person name="Meier V. D."/>
        </authorList>
    </citation>
    <scope>NUCLEOTIDE SEQUENCE</scope>
    <source>
        <strain evidence="1">AVDCRST_MAG11</strain>
    </source>
</reference>
<dbReference type="AlphaFoldDB" id="A0A6J4LTF7"/>
<gene>
    <name evidence="1" type="ORF">AVDCRST_MAG11-2935</name>
</gene>
<organism evidence="1">
    <name type="scientific">uncultured Gemmatimonadaceae bacterium</name>
    <dbReference type="NCBI Taxonomy" id="246130"/>
    <lineage>
        <taxon>Bacteria</taxon>
        <taxon>Pseudomonadati</taxon>
        <taxon>Gemmatimonadota</taxon>
        <taxon>Gemmatimonadia</taxon>
        <taxon>Gemmatimonadales</taxon>
        <taxon>Gemmatimonadaceae</taxon>
        <taxon>environmental samples</taxon>
    </lineage>
</organism>
<accession>A0A6J4LTF7</accession>
<sequence length="43" mass="4446">MRGADPATLGVTALALTAVALVASWLPARRAARVDPMVALRSE</sequence>
<proteinExistence type="predicted"/>
<name>A0A6J4LTF7_9BACT</name>
<protein>
    <submittedName>
        <fullName evidence="1">Uncharacterized protein</fullName>
    </submittedName>
</protein>
<dbReference type="EMBL" id="CADCTU010000646">
    <property type="protein sequence ID" value="CAA9340331.1"/>
    <property type="molecule type" value="Genomic_DNA"/>
</dbReference>